<dbReference type="Pfam" id="PF00248">
    <property type="entry name" value="Aldo_ket_red"/>
    <property type="match status" value="1"/>
</dbReference>
<dbReference type="GeneID" id="27347947"/>
<reference evidence="5 6" key="1">
    <citation type="submission" date="2015-01" db="EMBL/GenBank/DDBJ databases">
        <title>The Genome Sequence of Cladophialophora immunda CBS83496.</title>
        <authorList>
            <consortium name="The Broad Institute Genomics Platform"/>
            <person name="Cuomo C."/>
            <person name="de Hoog S."/>
            <person name="Gorbushina A."/>
            <person name="Stielow B."/>
            <person name="Teixiera M."/>
            <person name="Abouelleil A."/>
            <person name="Chapman S.B."/>
            <person name="Priest M."/>
            <person name="Young S.K."/>
            <person name="Wortman J."/>
            <person name="Nusbaum C."/>
            <person name="Birren B."/>
        </authorList>
    </citation>
    <scope>NUCLEOTIDE SEQUENCE [LARGE SCALE GENOMIC DNA]</scope>
    <source>
        <strain evidence="5 6">CBS 83496</strain>
    </source>
</reference>
<dbReference type="Proteomes" id="UP000054466">
    <property type="component" value="Unassembled WGS sequence"/>
</dbReference>
<evidence type="ECO:0000256" key="1">
    <source>
        <dbReference type="ARBA" id="ARBA00006515"/>
    </source>
</evidence>
<comment type="similarity">
    <text evidence="1">Belongs to the shaker potassium channel beta subunit family.</text>
</comment>
<keyword evidence="2" id="KW-0521">NADP</keyword>
<dbReference type="SUPFAM" id="SSF51430">
    <property type="entry name" value="NAD(P)-linked oxidoreductase"/>
    <property type="match status" value="1"/>
</dbReference>
<keyword evidence="3" id="KW-0560">Oxidoreductase</keyword>
<dbReference type="InterPro" id="IPR023210">
    <property type="entry name" value="NADP_OxRdtase_dom"/>
</dbReference>
<dbReference type="PANTHER" id="PTHR43150">
    <property type="entry name" value="HYPERKINETIC, ISOFORM M"/>
    <property type="match status" value="1"/>
</dbReference>
<dbReference type="EMBL" id="KN847044">
    <property type="protein sequence ID" value="KIW25587.1"/>
    <property type="molecule type" value="Genomic_DNA"/>
</dbReference>
<dbReference type="InterPro" id="IPR005399">
    <property type="entry name" value="K_chnl_volt-dep_bsu_KCNAB-rel"/>
</dbReference>
<accession>A0A0D2AKU0</accession>
<dbReference type="GO" id="GO:0016491">
    <property type="term" value="F:oxidoreductase activity"/>
    <property type="evidence" value="ECO:0007669"/>
    <property type="project" value="UniProtKB-KW"/>
</dbReference>
<dbReference type="Gene3D" id="3.20.20.100">
    <property type="entry name" value="NADP-dependent oxidoreductase domain"/>
    <property type="match status" value="1"/>
</dbReference>
<dbReference type="PANTHER" id="PTHR43150:SF2">
    <property type="entry name" value="HYPERKINETIC, ISOFORM M"/>
    <property type="match status" value="1"/>
</dbReference>
<evidence type="ECO:0000256" key="3">
    <source>
        <dbReference type="ARBA" id="ARBA00023002"/>
    </source>
</evidence>
<dbReference type="STRING" id="569365.A0A0D2AKU0"/>
<evidence type="ECO:0000313" key="5">
    <source>
        <dbReference type="EMBL" id="KIW25587.1"/>
    </source>
</evidence>
<dbReference type="AlphaFoldDB" id="A0A0D2AKU0"/>
<feature type="domain" description="NADP-dependent oxidoreductase" evidence="4">
    <location>
        <begin position="153"/>
        <end position="222"/>
    </location>
</feature>
<dbReference type="VEuPathDB" id="FungiDB:PV07_08753"/>
<name>A0A0D2AKU0_9EURO</name>
<dbReference type="RefSeq" id="XP_016245803.1">
    <property type="nucleotide sequence ID" value="XM_016395947.1"/>
</dbReference>
<sequence length="236" mass="26178">MASTLTAASTALRLSQVSEMPVSTLFSAISIVPLYPEHSLSGTTRYRKLKESLLDAADAVRLARVETRYLFTFCHVVDFLDLAIQQLQQSSEQPLDVILASCQCRPVSSILDESMTEFLIEHQKQSWIDNQALHVVTSSLLADHYIPEMHDQDRKGQEVDPIAERLGGNMSQLALAWCAKNPNVSMVILGATKVEQIVDNCKALKLLEKLDDKTIEEIEEILDNKPAAPASSGRSR</sequence>
<protein>
    <recommendedName>
        <fullName evidence="4">NADP-dependent oxidoreductase domain-containing protein</fullName>
    </recommendedName>
</protein>
<evidence type="ECO:0000313" key="6">
    <source>
        <dbReference type="Proteomes" id="UP000054466"/>
    </source>
</evidence>
<evidence type="ECO:0000259" key="4">
    <source>
        <dbReference type="Pfam" id="PF00248"/>
    </source>
</evidence>
<proteinExistence type="inferred from homology"/>
<organism evidence="5 6">
    <name type="scientific">Cladophialophora immunda</name>
    <dbReference type="NCBI Taxonomy" id="569365"/>
    <lineage>
        <taxon>Eukaryota</taxon>
        <taxon>Fungi</taxon>
        <taxon>Dikarya</taxon>
        <taxon>Ascomycota</taxon>
        <taxon>Pezizomycotina</taxon>
        <taxon>Eurotiomycetes</taxon>
        <taxon>Chaetothyriomycetidae</taxon>
        <taxon>Chaetothyriales</taxon>
        <taxon>Herpotrichiellaceae</taxon>
        <taxon>Cladophialophora</taxon>
    </lineage>
</organism>
<evidence type="ECO:0000256" key="2">
    <source>
        <dbReference type="ARBA" id="ARBA00022857"/>
    </source>
</evidence>
<gene>
    <name evidence="5" type="ORF">PV07_08753</name>
</gene>
<keyword evidence="6" id="KW-1185">Reference proteome</keyword>
<dbReference type="HOGENOM" id="CLU_1175290_0_0_1"/>
<dbReference type="OrthoDB" id="1720422at2759"/>
<dbReference type="InterPro" id="IPR036812">
    <property type="entry name" value="NAD(P)_OxRdtase_dom_sf"/>
</dbReference>